<proteinExistence type="predicted"/>
<sequence length="110" mass="11436">MVLGACALPLAPMAYGGVGIAPVPAAPCNLPTSKGLIVWLHVPGAPDSARAMNESDLYNCRPTLETWRAGQPSGPGYCSKIAWFVDNPTYAVNVSPAAPLNKVIDQVGDC</sequence>
<evidence type="ECO:0000313" key="2">
    <source>
        <dbReference type="Proteomes" id="UP000093928"/>
    </source>
</evidence>
<protein>
    <submittedName>
        <fullName evidence="1">Uncharacterized protein</fullName>
    </submittedName>
</protein>
<dbReference type="AlphaFoldDB" id="A0A1A3P4V3"/>
<dbReference type="EMBL" id="LZLS01000092">
    <property type="protein sequence ID" value="OBK27617.1"/>
    <property type="molecule type" value="Genomic_DNA"/>
</dbReference>
<organism evidence="1 2">
    <name type="scientific">Mycobacterium asiaticum</name>
    <dbReference type="NCBI Taxonomy" id="1790"/>
    <lineage>
        <taxon>Bacteria</taxon>
        <taxon>Bacillati</taxon>
        <taxon>Actinomycetota</taxon>
        <taxon>Actinomycetes</taxon>
        <taxon>Mycobacteriales</taxon>
        <taxon>Mycobacteriaceae</taxon>
        <taxon>Mycobacterium</taxon>
    </lineage>
</organism>
<reference evidence="1 2" key="1">
    <citation type="submission" date="2016-06" db="EMBL/GenBank/DDBJ databases">
        <authorList>
            <person name="Kjaerup R.B."/>
            <person name="Dalgaard T.S."/>
            <person name="Juul-Madsen H.R."/>
        </authorList>
    </citation>
    <scope>NUCLEOTIDE SEQUENCE [LARGE SCALE GENOMIC DNA]</scope>
    <source>
        <strain evidence="1 2">1165133.8</strain>
    </source>
</reference>
<gene>
    <name evidence="1" type="ORF">A5634_22380</name>
</gene>
<name>A0A1A3P4V3_MYCAS</name>
<dbReference type="Proteomes" id="UP000093928">
    <property type="component" value="Unassembled WGS sequence"/>
</dbReference>
<accession>A0A1A3P4V3</accession>
<comment type="caution">
    <text evidence="1">The sequence shown here is derived from an EMBL/GenBank/DDBJ whole genome shotgun (WGS) entry which is preliminary data.</text>
</comment>
<evidence type="ECO:0000313" key="1">
    <source>
        <dbReference type="EMBL" id="OBK27617.1"/>
    </source>
</evidence>